<keyword evidence="6" id="KW-1185">Reference proteome</keyword>
<dbReference type="FunFam" id="3.40.50.300:FF:000042">
    <property type="entry name" value="Maltose/maltodextrin ABC transporter, ATP-binding protein"/>
    <property type="match status" value="1"/>
</dbReference>
<dbReference type="InterPro" id="IPR003593">
    <property type="entry name" value="AAA+_ATPase"/>
</dbReference>
<name>A0A1M4VSW3_9FIRM</name>
<evidence type="ECO:0000256" key="3">
    <source>
        <dbReference type="ARBA" id="ARBA00022840"/>
    </source>
</evidence>
<dbReference type="Pfam" id="PF00005">
    <property type="entry name" value="ABC_tran"/>
    <property type="match status" value="1"/>
</dbReference>
<evidence type="ECO:0000256" key="1">
    <source>
        <dbReference type="ARBA" id="ARBA00022448"/>
    </source>
</evidence>
<dbReference type="GeneID" id="90993668"/>
<organism evidence="5 6">
    <name type="scientific">Tissierella praeacuta DSM 18095</name>
    <dbReference type="NCBI Taxonomy" id="1123404"/>
    <lineage>
        <taxon>Bacteria</taxon>
        <taxon>Bacillati</taxon>
        <taxon>Bacillota</taxon>
        <taxon>Tissierellia</taxon>
        <taxon>Tissierellales</taxon>
        <taxon>Tissierellaceae</taxon>
        <taxon>Tissierella</taxon>
    </lineage>
</organism>
<dbReference type="PROSITE" id="PS50893">
    <property type="entry name" value="ABC_TRANSPORTER_2"/>
    <property type="match status" value="1"/>
</dbReference>
<dbReference type="GO" id="GO:0140359">
    <property type="term" value="F:ABC-type transporter activity"/>
    <property type="evidence" value="ECO:0007669"/>
    <property type="project" value="UniProtKB-ARBA"/>
</dbReference>
<keyword evidence="3 5" id="KW-0067">ATP-binding</keyword>
<dbReference type="AlphaFoldDB" id="A0A1M4VSW3"/>
<evidence type="ECO:0000313" key="6">
    <source>
        <dbReference type="Proteomes" id="UP000184114"/>
    </source>
</evidence>
<dbReference type="Gene3D" id="3.40.50.300">
    <property type="entry name" value="P-loop containing nucleotide triphosphate hydrolases"/>
    <property type="match status" value="1"/>
</dbReference>
<dbReference type="STRING" id="1123404.SAMN02745784_01608"/>
<dbReference type="SMART" id="SM00382">
    <property type="entry name" value="AAA"/>
    <property type="match status" value="1"/>
</dbReference>
<keyword evidence="1" id="KW-0813">Transport</keyword>
<dbReference type="InterPro" id="IPR013611">
    <property type="entry name" value="Transp-assoc_OB_typ2"/>
</dbReference>
<protein>
    <submittedName>
        <fullName evidence="5">Putative spermidine/putrescine transport system ATP-binding protein</fullName>
    </submittedName>
</protein>
<feature type="domain" description="ABC transporter" evidence="4">
    <location>
        <begin position="4"/>
        <end position="234"/>
    </location>
</feature>
<dbReference type="SUPFAM" id="SSF52540">
    <property type="entry name" value="P-loop containing nucleoside triphosphate hydrolases"/>
    <property type="match status" value="1"/>
</dbReference>
<proteinExistence type="predicted"/>
<dbReference type="GO" id="GO:0005524">
    <property type="term" value="F:ATP binding"/>
    <property type="evidence" value="ECO:0007669"/>
    <property type="project" value="UniProtKB-KW"/>
</dbReference>
<dbReference type="InterPro" id="IPR003439">
    <property type="entry name" value="ABC_transporter-like_ATP-bd"/>
</dbReference>
<evidence type="ECO:0000256" key="2">
    <source>
        <dbReference type="ARBA" id="ARBA00022741"/>
    </source>
</evidence>
<dbReference type="SUPFAM" id="SSF50331">
    <property type="entry name" value="MOP-like"/>
    <property type="match status" value="1"/>
</dbReference>
<evidence type="ECO:0000313" key="5">
    <source>
        <dbReference type="EMBL" id="SHE71930.1"/>
    </source>
</evidence>
<reference evidence="6" key="1">
    <citation type="submission" date="2016-11" db="EMBL/GenBank/DDBJ databases">
        <authorList>
            <person name="Varghese N."/>
            <person name="Submissions S."/>
        </authorList>
    </citation>
    <scope>NUCLEOTIDE SEQUENCE [LARGE SCALE GENOMIC DNA]</scope>
    <source>
        <strain evidence="6">DSM 18095</strain>
    </source>
</reference>
<dbReference type="InterPro" id="IPR008995">
    <property type="entry name" value="Mo/tungstate-bd_C_term_dom"/>
</dbReference>
<dbReference type="PANTHER" id="PTHR42781">
    <property type="entry name" value="SPERMIDINE/PUTRESCINE IMPORT ATP-BINDING PROTEIN POTA"/>
    <property type="match status" value="1"/>
</dbReference>
<dbReference type="RefSeq" id="WP_072975151.1">
    <property type="nucleotide sequence ID" value="NZ_FQTY01000005.1"/>
</dbReference>
<dbReference type="InterPro" id="IPR050093">
    <property type="entry name" value="ABC_SmlMolc_Importer"/>
</dbReference>
<dbReference type="PROSITE" id="PS00211">
    <property type="entry name" value="ABC_TRANSPORTER_1"/>
    <property type="match status" value="1"/>
</dbReference>
<dbReference type="InterPro" id="IPR017871">
    <property type="entry name" value="ABC_transporter-like_CS"/>
</dbReference>
<dbReference type="InterPro" id="IPR027417">
    <property type="entry name" value="P-loop_NTPase"/>
</dbReference>
<accession>A0A1M4VSW3</accession>
<dbReference type="Proteomes" id="UP000184114">
    <property type="component" value="Unassembled WGS sequence"/>
</dbReference>
<dbReference type="EMBL" id="FQTY01000005">
    <property type="protein sequence ID" value="SHE71930.1"/>
    <property type="molecule type" value="Genomic_DNA"/>
</dbReference>
<dbReference type="GO" id="GO:0043190">
    <property type="term" value="C:ATP-binding cassette (ABC) transporter complex"/>
    <property type="evidence" value="ECO:0007669"/>
    <property type="project" value="InterPro"/>
</dbReference>
<evidence type="ECO:0000259" key="4">
    <source>
        <dbReference type="PROSITE" id="PS50893"/>
    </source>
</evidence>
<dbReference type="Pfam" id="PF08402">
    <property type="entry name" value="TOBE_2"/>
    <property type="match status" value="1"/>
</dbReference>
<dbReference type="PANTHER" id="PTHR42781:SF4">
    <property type="entry name" value="SPERMIDINE_PUTRESCINE IMPORT ATP-BINDING PROTEIN POTA"/>
    <property type="match status" value="1"/>
</dbReference>
<gene>
    <name evidence="5" type="ORF">SAMN02745784_01608</name>
</gene>
<sequence length="337" mass="38523">MAYIVFENIEKYYGENHVLKNTNLSIQKGEFVTLLGSSGCGKSTLLRCLAGLEGVTSGKIFLDGEDITFRNPKERNIGMIFQQYSLFPNMDVYNNISFGLRMKKVKKDTIDDLVKNALKMVDLQGYEERYPYQLSGGEQQRVALARCIVTKPKVLLLDEPLSAVDAKLRKSLQSRIKEIHKELNMTSIFVTHDQDEAMTMSDTIHIMRDGVIEQSGSPFEIYSNPKSIFTASFVGNYNILERNQFSKLINQEYPAYSRIVIRPETIEISPIEMENCKDSYFIFGKITDILPQGNIIRYTVDINSIFLKVDVLFNDLELYALGQEVYLKLKKKHCIGL</sequence>
<dbReference type="GO" id="GO:0016887">
    <property type="term" value="F:ATP hydrolysis activity"/>
    <property type="evidence" value="ECO:0007669"/>
    <property type="project" value="InterPro"/>
</dbReference>
<keyword evidence="2" id="KW-0547">Nucleotide-binding</keyword>